<feature type="chain" id="PRO_5013096915" evidence="1">
    <location>
        <begin position="20"/>
        <end position="112"/>
    </location>
</feature>
<dbReference type="RefSeq" id="WP_132319029.1">
    <property type="nucleotide sequence ID" value="NZ_FWZT01000008.1"/>
</dbReference>
<reference evidence="3" key="1">
    <citation type="submission" date="2017-04" db="EMBL/GenBank/DDBJ databases">
        <authorList>
            <person name="Varghese N."/>
            <person name="Submissions S."/>
        </authorList>
    </citation>
    <scope>NUCLEOTIDE SEQUENCE [LARGE SCALE GENOMIC DNA]</scope>
    <source>
        <strain evidence="3">RKEM611</strain>
    </source>
</reference>
<organism evidence="2 3">
    <name type="scientific">Pseudobacteriovorax antillogorgiicola</name>
    <dbReference type="NCBI Taxonomy" id="1513793"/>
    <lineage>
        <taxon>Bacteria</taxon>
        <taxon>Pseudomonadati</taxon>
        <taxon>Bdellovibrionota</taxon>
        <taxon>Oligoflexia</taxon>
        <taxon>Oligoflexales</taxon>
        <taxon>Pseudobacteriovoracaceae</taxon>
        <taxon>Pseudobacteriovorax</taxon>
    </lineage>
</organism>
<protein>
    <submittedName>
        <fullName evidence="2">Uncharacterized protein</fullName>
    </submittedName>
</protein>
<feature type="signal peptide" evidence="1">
    <location>
        <begin position="1"/>
        <end position="19"/>
    </location>
</feature>
<proteinExistence type="predicted"/>
<keyword evidence="1" id="KW-0732">Signal</keyword>
<sequence>MRQLLILFAFFMTSNQVIALECQKVGKNYICDPNLNANAIKCTDLEVAACSSSFEAHGLQCRVADDSTGEYCTDIFLVEAGECSLIKTRERCEDARSLYRVDCQWRAGVCEG</sequence>
<dbReference type="Proteomes" id="UP000192907">
    <property type="component" value="Unassembled WGS sequence"/>
</dbReference>
<dbReference type="EMBL" id="FWZT01000008">
    <property type="protein sequence ID" value="SMF25263.1"/>
    <property type="molecule type" value="Genomic_DNA"/>
</dbReference>
<dbReference type="AlphaFoldDB" id="A0A1Y6BS76"/>
<name>A0A1Y6BS76_9BACT</name>
<keyword evidence="3" id="KW-1185">Reference proteome</keyword>
<dbReference type="STRING" id="1513793.SAMN06296036_10853"/>
<evidence type="ECO:0000256" key="1">
    <source>
        <dbReference type="SAM" id="SignalP"/>
    </source>
</evidence>
<evidence type="ECO:0000313" key="3">
    <source>
        <dbReference type="Proteomes" id="UP000192907"/>
    </source>
</evidence>
<accession>A0A1Y6BS76</accession>
<gene>
    <name evidence="2" type="ORF">SAMN06296036_10853</name>
</gene>
<evidence type="ECO:0000313" key="2">
    <source>
        <dbReference type="EMBL" id="SMF25263.1"/>
    </source>
</evidence>